<sequence length="149" mass="16106">MNLGDLIENLKDFWNDGWEKKALIVMGVVVLVILVYAFNPFHAKTNLTGNNDSQIPQTTPVPTPAPVMDTVDSSNSTNTTGNTTYLINADQAKRIALQGNTGYTAGEPLQGTVVVNQTTIVVWIVPLSKSSQSSKNVYVDVNTGRVVNI</sequence>
<reference evidence="3" key="1">
    <citation type="journal article" date="2020" name="bioRxiv">
        <title>A rank-normalized archaeal taxonomy based on genome phylogeny resolves widespread incomplete and uneven classifications.</title>
        <authorList>
            <person name="Rinke C."/>
            <person name="Chuvochina M."/>
            <person name="Mussig A.J."/>
            <person name="Chaumeil P.-A."/>
            <person name="Waite D.W."/>
            <person name="Whitman W.B."/>
            <person name="Parks D.H."/>
            <person name="Hugenholtz P."/>
        </authorList>
    </citation>
    <scope>NUCLEOTIDE SEQUENCE [LARGE SCALE GENOMIC DNA]</scope>
</reference>
<organism evidence="2 3">
    <name type="scientific">Methanobacterium subterraneum</name>
    <dbReference type="NCBI Taxonomy" id="59277"/>
    <lineage>
        <taxon>Archaea</taxon>
        <taxon>Methanobacteriati</taxon>
        <taxon>Methanobacteriota</taxon>
        <taxon>Methanomada group</taxon>
        <taxon>Methanobacteria</taxon>
        <taxon>Methanobacteriales</taxon>
        <taxon>Methanobacteriaceae</taxon>
        <taxon>Methanobacterium</taxon>
    </lineage>
</organism>
<dbReference type="AlphaFoldDB" id="A0A7J4THW3"/>
<keyword evidence="1" id="KW-0472">Membrane</keyword>
<name>A0A7J4THW3_9EURY</name>
<accession>A0A7J4THW3</accession>
<dbReference type="EMBL" id="DUHE01000052">
    <property type="protein sequence ID" value="HII83564.1"/>
    <property type="molecule type" value="Genomic_DNA"/>
</dbReference>
<comment type="caution">
    <text evidence="2">The sequence shown here is derived from an EMBL/GenBank/DDBJ whole genome shotgun (WGS) entry which is preliminary data.</text>
</comment>
<proteinExistence type="predicted"/>
<keyword evidence="1" id="KW-1133">Transmembrane helix</keyword>
<evidence type="ECO:0000313" key="3">
    <source>
        <dbReference type="Proteomes" id="UP000586031"/>
    </source>
</evidence>
<keyword evidence="1" id="KW-0812">Transmembrane</keyword>
<gene>
    <name evidence="2" type="ORF">HA271_01705</name>
</gene>
<protein>
    <submittedName>
        <fullName evidence="2">Peptidase</fullName>
    </submittedName>
</protein>
<dbReference type="Proteomes" id="UP000586031">
    <property type="component" value="Unassembled WGS sequence"/>
</dbReference>
<feature type="transmembrane region" description="Helical" evidence="1">
    <location>
        <begin position="20"/>
        <end position="38"/>
    </location>
</feature>
<evidence type="ECO:0000256" key="1">
    <source>
        <dbReference type="SAM" id="Phobius"/>
    </source>
</evidence>
<evidence type="ECO:0000313" key="2">
    <source>
        <dbReference type="EMBL" id="HII83564.1"/>
    </source>
</evidence>